<dbReference type="KEGG" id="aex:Astex_3784"/>
<dbReference type="AlphaFoldDB" id="E8RVX2"/>
<evidence type="ECO:0000256" key="1">
    <source>
        <dbReference type="SAM" id="Phobius"/>
    </source>
</evidence>
<evidence type="ECO:0000313" key="3">
    <source>
        <dbReference type="Proteomes" id="UP000001492"/>
    </source>
</evidence>
<dbReference type="OrthoDB" id="7405099at2"/>
<evidence type="ECO:0008006" key="4">
    <source>
        <dbReference type="Google" id="ProtNLM"/>
    </source>
</evidence>
<dbReference type="RefSeq" id="WP_013481207.1">
    <property type="nucleotide sequence ID" value="NC_014819.1"/>
</dbReference>
<keyword evidence="1" id="KW-1133">Transmembrane helix</keyword>
<accession>E8RVX2</accession>
<organism evidence="2 3">
    <name type="scientific">Asticcacaulis excentricus (strain ATCC 15261 / DSM 4724 / KCTC 12464 / NCIMB 9791 / VKM B-1370 / CB 48)</name>
    <dbReference type="NCBI Taxonomy" id="573065"/>
    <lineage>
        <taxon>Bacteria</taxon>
        <taxon>Pseudomonadati</taxon>
        <taxon>Pseudomonadota</taxon>
        <taxon>Alphaproteobacteria</taxon>
        <taxon>Caulobacterales</taxon>
        <taxon>Caulobacteraceae</taxon>
        <taxon>Asticcacaulis</taxon>
    </lineage>
</organism>
<dbReference type="Pfam" id="PF05309">
    <property type="entry name" value="TraE"/>
    <property type="match status" value="1"/>
</dbReference>
<name>E8RVX2_ASTEC</name>
<sequence>MDFAKTQQERKLYASRLSVMTVVAAASIVTNACLSMVLVGQSRTIIIPTIPAEVSIDAYGAADPLYLERFARDVSFLFLNRSPETLLYFQREAQKIMEPTAYQEMHKILVRDRQEAIRENRSQSWFPNDFYVDPKTMYVEIRGTIRIEAGGREVDAQNKIYALTFSKNGQLVRLKSFTEITPEDARGEKIKPLQTLTEG</sequence>
<reference evidence="3" key="1">
    <citation type="submission" date="2010-12" db="EMBL/GenBank/DDBJ databases">
        <title>Complete sequence of plasmid 2 of Asticcacaulis excentricus CB 48.</title>
        <authorList>
            <consortium name="US DOE Joint Genome Institute"/>
            <person name="Lucas S."/>
            <person name="Copeland A."/>
            <person name="Lapidus A."/>
            <person name="Cheng J.-F."/>
            <person name="Bruce D."/>
            <person name="Goodwin L."/>
            <person name="Pitluck S."/>
            <person name="Teshima H."/>
            <person name="Davenport K."/>
            <person name="Detter J.C."/>
            <person name="Han C."/>
            <person name="Tapia R."/>
            <person name="Land M."/>
            <person name="Hauser L."/>
            <person name="Jeffries C."/>
            <person name="Kyrpides N."/>
            <person name="Ivanova N."/>
            <person name="Ovchinnikova G."/>
            <person name="Brun Y.V."/>
            <person name="Woyke T."/>
        </authorList>
    </citation>
    <scope>NUCLEOTIDE SEQUENCE [LARGE SCALE GENOMIC DNA]</scope>
    <source>
        <strain evidence="3">ATCC 15261 / DSM 4724 / KCTC 12464 / NCIMB 9791 / VKM B-1370 / CB 48</strain>
        <plasmid evidence="3">pASTEX02</plasmid>
    </source>
</reference>
<geneLocation type="plasmid" evidence="2 3">
    <name>pASTEX02</name>
</geneLocation>
<keyword evidence="1" id="KW-0472">Membrane</keyword>
<protein>
    <recommendedName>
        <fullName evidence="4">IncF plasmid conjugative transfer pilus assembly protein TraE</fullName>
    </recommendedName>
</protein>
<keyword evidence="3" id="KW-1185">Reference proteome</keyword>
<keyword evidence="1" id="KW-0812">Transmembrane</keyword>
<keyword evidence="2" id="KW-0614">Plasmid</keyword>
<evidence type="ECO:0000313" key="2">
    <source>
        <dbReference type="EMBL" id="ADU15394.1"/>
    </source>
</evidence>
<dbReference type="HOGENOM" id="CLU_1432545_0_0_5"/>
<feature type="transmembrane region" description="Helical" evidence="1">
    <location>
        <begin position="12"/>
        <end position="39"/>
    </location>
</feature>
<proteinExistence type="predicted"/>
<dbReference type="InterPro" id="IPR007973">
    <property type="entry name" value="Pilus_assembly_TraE"/>
</dbReference>
<dbReference type="Proteomes" id="UP000001492">
    <property type="component" value="Plasmid pASTEX02"/>
</dbReference>
<gene>
    <name evidence="2" type="ordered locus">Astex_3784</name>
</gene>
<dbReference type="EMBL" id="CP002398">
    <property type="protein sequence ID" value="ADU15394.1"/>
    <property type="molecule type" value="Genomic_DNA"/>
</dbReference>